<dbReference type="InterPro" id="IPR001387">
    <property type="entry name" value="Cro/C1-type_HTH"/>
</dbReference>
<name>D5C3R0_NITHN</name>
<organism evidence="2 3">
    <name type="scientific">Nitrosococcus halophilus (strain Nc4)</name>
    <dbReference type="NCBI Taxonomy" id="472759"/>
    <lineage>
        <taxon>Bacteria</taxon>
        <taxon>Pseudomonadati</taxon>
        <taxon>Pseudomonadota</taxon>
        <taxon>Gammaproteobacteria</taxon>
        <taxon>Chromatiales</taxon>
        <taxon>Chromatiaceae</taxon>
        <taxon>Nitrosococcus</taxon>
    </lineage>
</organism>
<dbReference type="GO" id="GO:0003677">
    <property type="term" value="F:DNA binding"/>
    <property type="evidence" value="ECO:0007669"/>
    <property type="project" value="InterPro"/>
</dbReference>
<dbReference type="eggNOG" id="COG0467">
    <property type="taxonomic scope" value="Bacteria"/>
</dbReference>
<dbReference type="EMBL" id="CP001798">
    <property type="protein sequence ID" value="ADE15032.1"/>
    <property type="molecule type" value="Genomic_DNA"/>
</dbReference>
<proteinExistence type="predicted"/>
<dbReference type="AlphaFoldDB" id="D5C3R0"/>
<sequence length="349" mass="39283">MNNVSSKSKPRNLKSRSLGGLLDEKFKPREELLAPWLTQRHLSMVYAPAGVGKSWFALSAALAVAGGGKLYHWDAPIARRVVFVDGEMDIEDLQERCEKLIEPLDVNIKTARNNLLFLAQQDQSLDVEFPDLATDEGQAIVMKHIKNHRAEFVILDNFSTLCEVEDENAASSFNPIMRFLRQLKQGRIAAMLVHHARKNTSGNGSYRGTSKQAVIFNSIISLNHPDRIPAQGGATFDIDFEKYRGLRDDRVAPVRVSLQNDPGERPQWVVEPRSDAKIVEMVRAVKELACASQDELAERFGVTKGTISKWKRRAIDMDLVSSKAWEECLKEAQQVREEEEHAVSDVSNF</sequence>
<dbReference type="InterPro" id="IPR010982">
    <property type="entry name" value="Lambda_DNA-bd_dom_sf"/>
</dbReference>
<reference evidence="3" key="1">
    <citation type="submission" date="2010-04" db="EMBL/GenBank/DDBJ databases">
        <title>Complete genome sequence of Nitrosococcus halophilus Nc4, a salt-adapted, aerobic obligate ammonia-oxidizing sulfur purple bacterium.</title>
        <authorList>
            <consortium name="US DOE Joint Genome Institute"/>
            <person name="Campbell M.A."/>
            <person name="Malfatti S.A."/>
            <person name="Chain P.S.G."/>
            <person name="Heidelberg J.F."/>
            <person name="Ward B.B."/>
            <person name="Klotz M.G."/>
        </authorList>
    </citation>
    <scope>NUCLEOTIDE SEQUENCE [LARGE SCALE GENOMIC DNA]</scope>
    <source>
        <strain evidence="3">Nc4</strain>
    </source>
</reference>
<protein>
    <recommendedName>
        <fullName evidence="1">HTH cro/C1-type domain-containing protein</fullName>
    </recommendedName>
</protein>
<dbReference type="CDD" id="cd00093">
    <property type="entry name" value="HTH_XRE"/>
    <property type="match status" value="1"/>
</dbReference>
<dbReference type="PROSITE" id="PS50943">
    <property type="entry name" value="HTH_CROC1"/>
    <property type="match status" value="1"/>
</dbReference>
<accession>D5C3R0</accession>
<gene>
    <name evidence="2" type="ordered locus">Nhal_1924</name>
</gene>
<dbReference type="InterPro" id="IPR027417">
    <property type="entry name" value="P-loop_NTPase"/>
</dbReference>
<evidence type="ECO:0000259" key="1">
    <source>
        <dbReference type="PROSITE" id="PS50943"/>
    </source>
</evidence>
<dbReference type="Pfam" id="PF13481">
    <property type="entry name" value="AAA_25"/>
    <property type="match status" value="1"/>
</dbReference>
<keyword evidence="3" id="KW-1185">Reference proteome</keyword>
<dbReference type="HOGENOM" id="CLU_057293_0_0_6"/>
<feature type="domain" description="HTH cro/C1-type" evidence="1">
    <location>
        <begin position="292"/>
        <end position="310"/>
    </location>
</feature>
<dbReference type="Gene3D" id="3.40.50.300">
    <property type="entry name" value="P-loop containing nucleotide triphosphate hydrolases"/>
    <property type="match status" value="1"/>
</dbReference>
<dbReference type="GO" id="GO:0045892">
    <property type="term" value="P:negative regulation of DNA-templated transcription"/>
    <property type="evidence" value="ECO:0007669"/>
    <property type="project" value="InterPro"/>
</dbReference>
<dbReference type="SUPFAM" id="SSF47413">
    <property type="entry name" value="lambda repressor-like DNA-binding domains"/>
    <property type="match status" value="1"/>
</dbReference>
<dbReference type="SUPFAM" id="SSF52540">
    <property type="entry name" value="P-loop containing nucleoside triphosphate hydrolases"/>
    <property type="match status" value="1"/>
</dbReference>
<dbReference type="KEGG" id="nhl:Nhal_1924"/>
<evidence type="ECO:0000313" key="3">
    <source>
        <dbReference type="Proteomes" id="UP000001844"/>
    </source>
</evidence>
<dbReference type="Proteomes" id="UP000001844">
    <property type="component" value="Chromosome"/>
</dbReference>
<dbReference type="InterPro" id="IPR010744">
    <property type="entry name" value="Phage_CI_N"/>
</dbReference>
<dbReference type="Pfam" id="PF07022">
    <property type="entry name" value="Phage_CI_repr"/>
    <property type="match status" value="1"/>
</dbReference>
<evidence type="ECO:0000313" key="2">
    <source>
        <dbReference type="EMBL" id="ADE15032.1"/>
    </source>
</evidence>